<feature type="transmembrane region" description="Helical" evidence="1">
    <location>
        <begin position="410"/>
        <end position="434"/>
    </location>
</feature>
<evidence type="ECO:0000313" key="3">
    <source>
        <dbReference type="Proteomes" id="UP001218218"/>
    </source>
</evidence>
<reference evidence="2" key="1">
    <citation type="submission" date="2023-03" db="EMBL/GenBank/DDBJ databases">
        <title>Massive genome expansion in bonnet fungi (Mycena s.s.) driven by repeated elements and novel gene families across ecological guilds.</title>
        <authorList>
            <consortium name="Lawrence Berkeley National Laboratory"/>
            <person name="Harder C.B."/>
            <person name="Miyauchi S."/>
            <person name="Viragh M."/>
            <person name="Kuo A."/>
            <person name="Thoen E."/>
            <person name="Andreopoulos B."/>
            <person name="Lu D."/>
            <person name="Skrede I."/>
            <person name="Drula E."/>
            <person name="Henrissat B."/>
            <person name="Morin E."/>
            <person name="Kohler A."/>
            <person name="Barry K."/>
            <person name="LaButti K."/>
            <person name="Morin E."/>
            <person name="Salamov A."/>
            <person name="Lipzen A."/>
            <person name="Mereny Z."/>
            <person name="Hegedus B."/>
            <person name="Baldrian P."/>
            <person name="Stursova M."/>
            <person name="Weitz H."/>
            <person name="Taylor A."/>
            <person name="Grigoriev I.V."/>
            <person name="Nagy L.G."/>
            <person name="Martin F."/>
            <person name="Kauserud H."/>
        </authorList>
    </citation>
    <scope>NUCLEOTIDE SEQUENCE</scope>
    <source>
        <strain evidence="2">CBHHK002</strain>
    </source>
</reference>
<sequence>MPILPLYPPHLGLGDLPVAQVDTCDNINDCRTFFNIIGSCLSTILLCTWVSLHPNVPPPAPKPHDLPEQRVFTWTAFELLRKGVIYIARAIPWREIRMMVIALIAPELILAFAVRQYVVARRFSKEYPGVSRTHGFFFAMGGFVTREGHHPIVKKAQLAQYIEGIRKIREKDIIDKSKGDTLSKVWAFVQVLWFAERYFTRLRKHLPTAGLETVTLGFAVIYGCTWWFWRKKPQDVAEAIQIDPVFPTPALGPEIQVENESLDEDWDVGTLVDWPRVEPLDDSLAKEQRPTVEFLHRHLALVGQRFNAIVFGKYWNFDPMSPTSDSVPSLWAIPVGEEPDNLPFVIAFQIISASLFGGVHCGAWSARFPSTVEMWMWRASAALITVLPPVFCVLLWAINRFKRGNVRRKVFCYLTYELVLFYVIARVVLLILSFTTLRNPPPRTFVDAGWTAIF</sequence>
<dbReference type="EMBL" id="JARIHO010000005">
    <property type="protein sequence ID" value="KAJ7360714.1"/>
    <property type="molecule type" value="Genomic_DNA"/>
</dbReference>
<feature type="transmembrane region" description="Helical" evidence="1">
    <location>
        <begin position="375"/>
        <end position="398"/>
    </location>
</feature>
<proteinExistence type="predicted"/>
<dbReference type="AlphaFoldDB" id="A0AAD7F1X7"/>
<keyword evidence="3" id="KW-1185">Reference proteome</keyword>
<evidence type="ECO:0000313" key="2">
    <source>
        <dbReference type="EMBL" id="KAJ7360714.1"/>
    </source>
</evidence>
<organism evidence="2 3">
    <name type="scientific">Mycena albidolilacea</name>
    <dbReference type="NCBI Taxonomy" id="1033008"/>
    <lineage>
        <taxon>Eukaryota</taxon>
        <taxon>Fungi</taxon>
        <taxon>Dikarya</taxon>
        <taxon>Basidiomycota</taxon>
        <taxon>Agaricomycotina</taxon>
        <taxon>Agaricomycetes</taxon>
        <taxon>Agaricomycetidae</taxon>
        <taxon>Agaricales</taxon>
        <taxon>Marasmiineae</taxon>
        <taxon>Mycenaceae</taxon>
        <taxon>Mycena</taxon>
    </lineage>
</organism>
<keyword evidence="1" id="KW-1133">Transmembrane helix</keyword>
<name>A0AAD7F1X7_9AGAR</name>
<dbReference type="PANTHER" id="PTHR35043">
    <property type="entry name" value="TRANSCRIPTION FACTOR DOMAIN-CONTAINING PROTEIN"/>
    <property type="match status" value="1"/>
</dbReference>
<keyword evidence="1" id="KW-0472">Membrane</keyword>
<keyword evidence="1" id="KW-0812">Transmembrane</keyword>
<feature type="transmembrane region" description="Helical" evidence="1">
    <location>
        <begin position="209"/>
        <end position="229"/>
    </location>
</feature>
<accession>A0AAD7F1X7</accession>
<dbReference type="PANTHER" id="PTHR35043:SF7">
    <property type="entry name" value="TRANSCRIPTION FACTOR DOMAIN-CONTAINING PROTEIN"/>
    <property type="match status" value="1"/>
</dbReference>
<protein>
    <submittedName>
        <fullName evidence="2">Uncharacterized protein</fullName>
    </submittedName>
</protein>
<comment type="caution">
    <text evidence="2">The sequence shown here is derived from an EMBL/GenBank/DDBJ whole genome shotgun (WGS) entry which is preliminary data.</text>
</comment>
<evidence type="ECO:0000256" key="1">
    <source>
        <dbReference type="SAM" id="Phobius"/>
    </source>
</evidence>
<dbReference type="Proteomes" id="UP001218218">
    <property type="component" value="Unassembled WGS sequence"/>
</dbReference>
<gene>
    <name evidence="2" type="ORF">DFH08DRAFT_931088</name>
</gene>